<dbReference type="CDD" id="cd01040">
    <property type="entry name" value="Mb-like"/>
    <property type="match status" value="1"/>
</dbReference>
<organism evidence="11 12">
    <name type="scientific">Biomphalaria glabrata</name>
    <name type="common">Bloodfluke planorb</name>
    <name type="synonym">Freshwater snail</name>
    <dbReference type="NCBI Taxonomy" id="6526"/>
    <lineage>
        <taxon>Eukaryota</taxon>
        <taxon>Metazoa</taxon>
        <taxon>Spiralia</taxon>
        <taxon>Lophotrochozoa</taxon>
        <taxon>Mollusca</taxon>
        <taxon>Gastropoda</taxon>
        <taxon>Heterobranchia</taxon>
        <taxon>Euthyneura</taxon>
        <taxon>Panpulmonata</taxon>
        <taxon>Hygrophila</taxon>
        <taxon>Lymnaeoidea</taxon>
        <taxon>Planorbidae</taxon>
        <taxon>Biomphalaria</taxon>
    </lineage>
</organism>
<reference evidence="12" key="1">
    <citation type="submission" date="2025-08" db="UniProtKB">
        <authorList>
            <consortium name="RefSeq"/>
        </authorList>
    </citation>
    <scope>IDENTIFICATION</scope>
</reference>
<dbReference type="Proteomes" id="UP001165740">
    <property type="component" value="Chromosome 4"/>
</dbReference>
<protein>
    <recommendedName>
        <fullName evidence="1">Globin</fullName>
    </recommendedName>
    <alternativeName>
        <fullName evidence="7">Myoglobin</fullName>
    </alternativeName>
</protein>
<dbReference type="InterPro" id="IPR000971">
    <property type="entry name" value="Globin"/>
</dbReference>
<dbReference type="GO" id="GO:0019825">
    <property type="term" value="F:oxygen binding"/>
    <property type="evidence" value="ECO:0007669"/>
    <property type="project" value="InterPro"/>
</dbReference>
<keyword evidence="2 8" id="KW-0813">Transport</keyword>
<comment type="similarity">
    <text evidence="8">Belongs to the globin family.</text>
</comment>
<feature type="compositionally biased region" description="Low complexity" evidence="9">
    <location>
        <begin position="34"/>
        <end position="43"/>
    </location>
</feature>
<dbReference type="InterPro" id="IPR009050">
    <property type="entry name" value="Globin-like_sf"/>
</dbReference>
<dbReference type="GO" id="GO:0046872">
    <property type="term" value="F:metal ion binding"/>
    <property type="evidence" value="ECO:0007669"/>
    <property type="project" value="UniProtKB-KW"/>
</dbReference>
<evidence type="ECO:0000256" key="9">
    <source>
        <dbReference type="SAM" id="MobiDB-lite"/>
    </source>
</evidence>
<evidence type="ECO:0000256" key="1">
    <source>
        <dbReference type="ARBA" id="ARBA00013895"/>
    </source>
</evidence>
<evidence type="ECO:0000256" key="8">
    <source>
        <dbReference type="RuleBase" id="RU000356"/>
    </source>
</evidence>
<evidence type="ECO:0000259" key="10">
    <source>
        <dbReference type="Pfam" id="PF00042"/>
    </source>
</evidence>
<name>A0A9W3A9V6_BIOGL</name>
<evidence type="ECO:0000313" key="12">
    <source>
        <dbReference type="RefSeq" id="XP_055884112.1"/>
    </source>
</evidence>
<proteinExistence type="inferred from homology"/>
<keyword evidence="4" id="KW-0479">Metal-binding</keyword>
<keyword evidence="3 8" id="KW-0349">Heme</keyword>
<dbReference type="GO" id="GO:0020037">
    <property type="term" value="F:heme binding"/>
    <property type="evidence" value="ECO:0007669"/>
    <property type="project" value="InterPro"/>
</dbReference>
<feature type="domain" description="Globin" evidence="10">
    <location>
        <begin position="145"/>
        <end position="223"/>
    </location>
</feature>
<dbReference type="GeneID" id="106073907"/>
<feature type="region of interest" description="Disordered" evidence="9">
    <location>
        <begin position="24"/>
        <end position="44"/>
    </location>
</feature>
<dbReference type="OrthoDB" id="10281284at2759"/>
<dbReference type="InterPro" id="IPR044399">
    <property type="entry name" value="Mb-like_M"/>
</dbReference>
<keyword evidence="11" id="KW-1185">Reference proteome</keyword>
<evidence type="ECO:0000313" key="11">
    <source>
        <dbReference type="Proteomes" id="UP001165740"/>
    </source>
</evidence>
<evidence type="ECO:0000256" key="3">
    <source>
        <dbReference type="ARBA" id="ARBA00022617"/>
    </source>
</evidence>
<dbReference type="InterPro" id="IPR012292">
    <property type="entry name" value="Globin/Proto"/>
</dbReference>
<evidence type="ECO:0000256" key="6">
    <source>
        <dbReference type="ARBA" id="ARBA00023179"/>
    </source>
</evidence>
<dbReference type="SUPFAM" id="SSF46458">
    <property type="entry name" value="Globin-like"/>
    <property type="match status" value="1"/>
</dbReference>
<gene>
    <name evidence="12" type="primary">LOC106073907</name>
</gene>
<evidence type="ECO:0000256" key="4">
    <source>
        <dbReference type="ARBA" id="ARBA00022723"/>
    </source>
</evidence>
<dbReference type="Gene3D" id="1.10.490.10">
    <property type="entry name" value="Globins"/>
    <property type="match status" value="1"/>
</dbReference>
<keyword evidence="6" id="KW-0514">Muscle protein</keyword>
<dbReference type="Pfam" id="PF00042">
    <property type="entry name" value="Globin"/>
    <property type="match status" value="1"/>
</dbReference>
<dbReference type="AlphaFoldDB" id="A0A9W3A9V6"/>
<sequence>MFNVKANTNCLSLTKKTREVVSKWEPKFQHQMPSPSSSKRGSSLLVPQDNKIARLRRSISGMMDRGSTEEEARCLITEMTIKEKEMLHASWTRVYGLTDAQRKASGIKLLSWLLDHVPNMRSRIVLKQPPDQNEDPPVMCRWFIHLSVAVPNTIDDMVRHLKDPIEFNNYLGNIARYHIDQEPPVTVQYFKDFETMFPLYVQALLELPSNSDEIILWKKLFGLLTRRVQQESIAAGLDENPKKRCCVIL</sequence>
<evidence type="ECO:0000256" key="7">
    <source>
        <dbReference type="ARBA" id="ARBA00030087"/>
    </source>
</evidence>
<keyword evidence="8" id="KW-0561">Oxygen transport</keyword>
<keyword evidence="5" id="KW-0408">Iron</keyword>
<accession>A0A9W3A9V6</accession>
<evidence type="ECO:0000256" key="5">
    <source>
        <dbReference type="ARBA" id="ARBA00023004"/>
    </source>
</evidence>
<dbReference type="GO" id="GO:0005344">
    <property type="term" value="F:oxygen carrier activity"/>
    <property type="evidence" value="ECO:0007669"/>
    <property type="project" value="UniProtKB-KW"/>
</dbReference>
<dbReference type="RefSeq" id="XP_055884112.1">
    <property type="nucleotide sequence ID" value="XM_056028137.1"/>
</dbReference>
<evidence type="ECO:0000256" key="2">
    <source>
        <dbReference type="ARBA" id="ARBA00022448"/>
    </source>
</evidence>